<evidence type="ECO:0000256" key="3">
    <source>
        <dbReference type="ARBA" id="ARBA00023125"/>
    </source>
</evidence>
<feature type="domain" description="HTH lysR-type" evidence="5">
    <location>
        <begin position="14"/>
        <end position="71"/>
    </location>
</feature>
<dbReference type="InterPro" id="IPR005119">
    <property type="entry name" value="LysR_subst-bd"/>
</dbReference>
<comment type="caution">
    <text evidence="6">The sequence shown here is derived from an EMBL/GenBank/DDBJ whole genome shotgun (WGS) entry which is preliminary data.</text>
</comment>
<dbReference type="OrthoDB" id="9785745at2"/>
<dbReference type="Gene3D" id="1.10.10.10">
    <property type="entry name" value="Winged helix-like DNA-binding domain superfamily/Winged helix DNA-binding domain"/>
    <property type="match status" value="1"/>
</dbReference>
<dbReference type="InterPro" id="IPR050950">
    <property type="entry name" value="HTH-type_LysR_regulators"/>
</dbReference>
<dbReference type="SUPFAM" id="SSF46785">
    <property type="entry name" value="Winged helix' DNA-binding domain"/>
    <property type="match status" value="1"/>
</dbReference>
<dbReference type="InterPro" id="IPR036388">
    <property type="entry name" value="WH-like_DNA-bd_sf"/>
</dbReference>
<gene>
    <name evidence="6" type="ORF">BFW38_06545</name>
</gene>
<dbReference type="RefSeq" id="WP_068997669.1">
    <property type="nucleotide sequence ID" value="NZ_MDTQ01000001.1"/>
</dbReference>
<dbReference type="InterPro" id="IPR000847">
    <property type="entry name" value="LysR_HTH_N"/>
</dbReference>
<dbReference type="Pfam" id="PF03466">
    <property type="entry name" value="LysR_substrate"/>
    <property type="match status" value="2"/>
</dbReference>
<dbReference type="EMBL" id="MDTQ01000001">
    <property type="protein sequence ID" value="ODC03253.1"/>
    <property type="molecule type" value="Genomic_DNA"/>
</dbReference>
<dbReference type="SUPFAM" id="SSF53850">
    <property type="entry name" value="Periplasmic binding protein-like II"/>
    <property type="match status" value="1"/>
</dbReference>
<keyword evidence="4" id="KW-0804">Transcription</keyword>
<dbReference type="PRINTS" id="PR00039">
    <property type="entry name" value="HTHLYSR"/>
</dbReference>
<dbReference type="PANTHER" id="PTHR30419">
    <property type="entry name" value="HTH-TYPE TRANSCRIPTIONAL REGULATOR YBHD"/>
    <property type="match status" value="1"/>
</dbReference>
<dbReference type="GO" id="GO:0005829">
    <property type="term" value="C:cytosol"/>
    <property type="evidence" value="ECO:0007669"/>
    <property type="project" value="TreeGrafter"/>
</dbReference>
<accession>A0A1E2V8K3</accession>
<dbReference type="STRING" id="197479.BFW38_06545"/>
<dbReference type="AlphaFoldDB" id="A0A1E2V8K3"/>
<evidence type="ECO:0000256" key="4">
    <source>
        <dbReference type="ARBA" id="ARBA00023163"/>
    </source>
</evidence>
<evidence type="ECO:0000256" key="2">
    <source>
        <dbReference type="ARBA" id="ARBA00023015"/>
    </source>
</evidence>
<dbReference type="Pfam" id="PF00126">
    <property type="entry name" value="HTH_1"/>
    <property type="match status" value="1"/>
</dbReference>
<comment type="similarity">
    <text evidence="1">Belongs to the LysR transcriptional regulatory family.</text>
</comment>
<organism evidence="6 7">
    <name type="scientific">Terasakiispira papahanaumokuakeensis</name>
    <dbReference type="NCBI Taxonomy" id="197479"/>
    <lineage>
        <taxon>Bacteria</taxon>
        <taxon>Pseudomonadati</taxon>
        <taxon>Pseudomonadota</taxon>
        <taxon>Gammaproteobacteria</taxon>
        <taxon>Oceanospirillales</taxon>
        <taxon>Terasakiispira</taxon>
    </lineage>
</organism>
<protein>
    <submittedName>
        <fullName evidence="6">LysR family transcriptional regulator</fullName>
    </submittedName>
</protein>
<evidence type="ECO:0000256" key="1">
    <source>
        <dbReference type="ARBA" id="ARBA00009437"/>
    </source>
</evidence>
<keyword evidence="3" id="KW-0238">DNA-binding</keyword>
<sequence>MESLNSNWFIRARLKHRHLLVLSALGEYANLNHAAEVLGISQPAISKLLRELESGLDVQLFERQPRGVVPTVYGETMIRHARHLLKTLDNAFDEVNAIRQGLKGHVRLGSILTPCTDLIPETISRIRSAYPGLTVSIRTGASTELSELLKNGEVDIIVARHQHAYTPLNFCYEPMYRRRTFAHPEYPAPAYPARQGTDQAGFFMEPVYPEPAYPDPMYPEPVIICASPEHDLIREGRRLSLADLMDQEWVMPPGDSIMRAEFESMFQRNGMRLPHHIVTAENLLMITNLMEQNAMLTLLPEAVMRHYARYQMMVQISVESHLQRELTHILAPYGLIHKGENLLTPAAQAVLTMLRNARDYSCENESIVKTTSL</sequence>
<keyword evidence="2" id="KW-0805">Transcription regulation</keyword>
<dbReference type="PANTHER" id="PTHR30419:SF8">
    <property type="entry name" value="NITROGEN ASSIMILATION TRANSCRIPTIONAL ACTIVATOR-RELATED"/>
    <property type="match status" value="1"/>
</dbReference>
<dbReference type="GO" id="GO:0003700">
    <property type="term" value="F:DNA-binding transcription factor activity"/>
    <property type="evidence" value="ECO:0007669"/>
    <property type="project" value="InterPro"/>
</dbReference>
<proteinExistence type="inferred from homology"/>
<dbReference type="GO" id="GO:0003677">
    <property type="term" value="F:DNA binding"/>
    <property type="evidence" value="ECO:0007669"/>
    <property type="project" value="UniProtKB-KW"/>
</dbReference>
<evidence type="ECO:0000313" key="6">
    <source>
        <dbReference type="EMBL" id="ODC03253.1"/>
    </source>
</evidence>
<dbReference type="InterPro" id="IPR036390">
    <property type="entry name" value="WH_DNA-bd_sf"/>
</dbReference>
<name>A0A1E2V8K3_9GAMM</name>
<evidence type="ECO:0000313" key="7">
    <source>
        <dbReference type="Proteomes" id="UP000094291"/>
    </source>
</evidence>
<evidence type="ECO:0000259" key="5">
    <source>
        <dbReference type="PROSITE" id="PS50931"/>
    </source>
</evidence>
<reference evidence="6 7" key="1">
    <citation type="submission" date="2016-08" db="EMBL/GenBank/DDBJ databases">
        <authorList>
            <person name="Seilhamer J.J."/>
        </authorList>
    </citation>
    <scope>NUCLEOTIDE SEQUENCE [LARGE SCALE GENOMIC DNA]</scope>
    <source>
        <strain evidence="6 7">PH27A</strain>
    </source>
</reference>
<dbReference type="Proteomes" id="UP000094291">
    <property type="component" value="Unassembled WGS sequence"/>
</dbReference>
<dbReference type="Gene3D" id="3.40.190.10">
    <property type="entry name" value="Periplasmic binding protein-like II"/>
    <property type="match status" value="2"/>
</dbReference>
<keyword evidence="7" id="KW-1185">Reference proteome</keyword>
<dbReference type="PROSITE" id="PS50931">
    <property type="entry name" value="HTH_LYSR"/>
    <property type="match status" value="1"/>
</dbReference>